<proteinExistence type="inferred from homology"/>
<accession>A0ABT9PA90</accession>
<sequence length="223" mass="23036">MATLVTGVSSGIGRAIAGRLVAEGREVVGVSRRDPELPGLEWIPADLTDADDLASLLTSLVTRRLDSLVHAAGVQFSAPVGELDHEDGAWMWRLHVDVPSRLVDALAPTLPEGARIVVIGSRTATGVAGKSQYSATKAALVGLTRSWAMELAPRRITVNVVAPGPTDTAMLADPNRAATPPKVPALGRFVQPSEVAGMTAFLLGPDGGSVTGQHLVICGGASL</sequence>
<dbReference type="Proteomes" id="UP001235712">
    <property type="component" value="Unassembled WGS sequence"/>
</dbReference>
<dbReference type="InterPro" id="IPR036291">
    <property type="entry name" value="NAD(P)-bd_dom_sf"/>
</dbReference>
<dbReference type="Pfam" id="PF13561">
    <property type="entry name" value="adh_short_C2"/>
    <property type="match status" value="1"/>
</dbReference>
<comment type="similarity">
    <text evidence="1">Belongs to the short-chain dehydrogenases/reductases (SDR) family.</text>
</comment>
<gene>
    <name evidence="2" type="ORF">J2S57_004699</name>
</gene>
<dbReference type="RefSeq" id="WP_307246670.1">
    <property type="nucleotide sequence ID" value="NZ_JAUSQZ010000001.1"/>
</dbReference>
<dbReference type="PRINTS" id="PR00081">
    <property type="entry name" value="GDHRDH"/>
</dbReference>
<name>A0ABT9PA90_9ACTN</name>
<dbReference type="PRINTS" id="PR00080">
    <property type="entry name" value="SDRFAMILY"/>
</dbReference>
<protein>
    <submittedName>
        <fullName evidence="2">NAD(P)-dependent dehydrogenase (Short-subunit alcohol dehydrogenase family)</fullName>
    </submittedName>
</protein>
<dbReference type="PANTHER" id="PTHR42760:SF129">
    <property type="entry name" value="OXIDOREDUCTASE"/>
    <property type="match status" value="1"/>
</dbReference>
<organism evidence="2 3">
    <name type="scientific">Kineosporia succinea</name>
    <dbReference type="NCBI Taxonomy" id="84632"/>
    <lineage>
        <taxon>Bacteria</taxon>
        <taxon>Bacillati</taxon>
        <taxon>Actinomycetota</taxon>
        <taxon>Actinomycetes</taxon>
        <taxon>Kineosporiales</taxon>
        <taxon>Kineosporiaceae</taxon>
        <taxon>Kineosporia</taxon>
    </lineage>
</organism>
<evidence type="ECO:0000313" key="2">
    <source>
        <dbReference type="EMBL" id="MDP9828950.1"/>
    </source>
</evidence>
<evidence type="ECO:0000256" key="1">
    <source>
        <dbReference type="ARBA" id="ARBA00006484"/>
    </source>
</evidence>
<dbReference type="SUPFAM" id="SSF51735">
    <property type="entry name" value="NAD(P)-binding Rossmann-fold domains"/>
    <property type="match status" value="1"/>
</dbReference>
<keyword evidence="3" id="KW-1185">Reference proteome</keyword>
<dbReference type="InterPro" id="IPR002347">
    <property type="entry name" value="SDR_fam"/>
</dbReference>
<comment type="caution">
    <text evidence="2">The sequence shown here is derived from an EMBL/GenBank/DDBJ whole genome shotgun (WGS) entry which is preliminary data.</text>
</comment>
<evidence type="ECO:0000313" key="3">
    <source>
        <dbReference type="Proteomes" id="UP001235712"/>
    </source>
</evidence>
<dbReference type="EMBL" id="JAUSQZ010000001">
    <property type="protein sequence ID" value="MDP9828950.1"/>
    <property type="molecule type" value="Genomic_DNA"/>
</dbReference>
<dbReference type="CDD" id="cd05233">
    <property type="entry name" value="SDR_c"/>
    <property type="match status" value="1"/>
</dbReference>
<dbReference type="Gene3D" id="3.40.50.720">
    <property type="entry name" value="NAD(P)-binding Rossmann-like Domain"/>
    <property type="match status" value="1"/>
</dbReference>
<reference evidence="2 3" key="1">
    <citation type="submission" date="2023-07" db="EMBL/GenBank/DDBJ databases">
        <title>Sequencing the genomes of 1000 actinobacteria strains.</title>
        <authorList>
            <person name="Klenk H.-P."/>
        </authorList>
    </citation>
    <scope>NUCLEOTIDE SEQUENCE [LARGE SCALE GENOMIC DNA]</scope>
    <source>
        <strain evidence="2 3">DSM 44388</strain>
    </source>
</reference>
<dbReference type="PANTHER" id="PTHR42760">
    <property type="entry name" value="SHORT-CHAIN DEHYDROGENASES/REDUCTASES FAMILY MEMBER"/>
    <property type="match status" value="1"/>
</dbReference>